<organism evidence="2 3">
    <name type="scientific">Pontibacter fetidus</name>
    <dbReference type="NCBI Taxonomy" id="2700082"/>
    <lineage>
        <taxon>Bacteria</taxon>
        <taxon>Pseudomonadati</taxon>
        <taxon>Bacteroidota</taxon>
        <taxon>Cytophagia</taxon>
        <taxon>Cytophagales</taxon>
        <taxon>Hymenobacteraceae</taxon>
        <taxon>Pontibacter</taxon>
    </lineage>
</organism>
<accession>A0A6B2H4X9</accession>
<dbReference type="SUPFAM" id="SSF143422">
    <property type="entry name" value="Transposase IS200-like"/>
    <property type="match status" value="1"/>
</dbReference>
<comment type="caution">
    <text evidence="2">The sequence shown here is derived from an EMBL/GenBank/DDBJ whole genome shotgun (WGS) entry which is preliminary data.</text>
</comment>
<proteinExistence type="predicted"/>
<feature type="domain" description="Transposase IS200-like" evidence="1">
    <location>
        <begin position="17"/>
        <end position="167"/>
    </location>
</feature>
<reference evidence="2 3" key="1">
    <citation type="submission" date="2020-01" db="EMBL/GenBank/DDBJ databases">
        <authorList>
            <person name="Kim M.K."/>
        </authorList>
    </citation>
    <scope>NUCLEOTIDE SEQUENCE [LARGE SCALE GENOMIC DNA]</scope>
    <source>
        <strain evidence="2 3">BT213</strain>
    </source>
</reference>
<gene>
    <name evidence="2" type="ORF">GWO68_14735</name>
</gene>
<evidence type="ECO:0000313" key="3">
    <source>
        <dbReference type="Proteomes" id="UP000478546"/>
    </source>
</evidence>
<sequence>MKWPDRKLNRLNGFDYSRDALYFITSCVQDKACVFGNVVNEEMQLNEYGAVAEQQWNWLEKQYPYVLLHAFVVMPNHVHGIIEIDRELVVTGRDLSARGSADETENYTYPIQKIKSISELIGVYKTTTSKLIRAAGLTDFAWQRSFHDHIIRSDKAYFKIKDYILGNPEKWPEDVFYQQV</sequence>
<evidence type="ECO:0000259" key="1">
    <source>
        <dbReference type="SMART" id="SM01321"/>
    </source>
</evidence>
<dbReference type="GO" id="GO:0043565">
    <property type="term" value="F:sequence-specific DNA binding"/>
    <property type="evidence" value="ECO:0007669"/>
    <property type="project" value="TreeGrafter"/>
</dbReference>
<dbReference type="PANTHER" id="PTHR36966">
    <property type="entry name" value="REP-ASSOCIATED TYROSINE TRANSPOSASE"/>
    <property type="match status" value="1"/>
</dbReference>
<dbReference type="InterPro" id="IPR002686">
    <property type="entry name" value="Transposase_17"/>
</dbReference>
<dbReference type="SMART" id="SM01321">
    <property type="entry name" value="Y1_Tnp"/>
    <property type="match status" value="1"/>
</dbReference>
<dbReference type="InterPro" id="IPR036515">
    <property type="entry name" value="Transposase_17_sf"/>
</dbReference>
<keyword evidence="3" id="KW-1185">Reference proteome</keyword>
<dbReference type="InterPro" id="IPR052715">
    <property type="entry name" value="RAYT_transposase"/>
</dbReference>
<evidence type="ECO:0000313" key="2">
    <source>
        <dbReference type="EMBL" id="NDK57178.1"/>
    </source>
</evidence>
<dbReference type="GO" id="GO:0006313">
    <property type="term" value="P:DNA transposition"/>
    <property type="evidence" value="ECO:0007669"/>
    <property type="project" value="InterPro"/>
</dbReference>
<name>A0A6B2H4X9_9BACT</name>
<dbReference type="Proteomes" id="UP000478546">
    <property type="component" value="Unassembled WGS sequence"/>
</dbReference>
<protein>
    <recommendedName>
        <fullName evidence="1">Transposase IS200-like domain-containing protein</fullName>
    </recommendedName>
</protein>
<dbReference type="RefSeq" id="WP_162347240.1">
    <property type="nucleotide sequence ID" value="NZ_JAAEAA010000021.1"/>
</dbReference>
<dbReference type="GO" id="GO:0004803">
    <property type="term" value="F:transposase activity"/>
    <property type="evidence" value="ECO:0007669"/>
    <property type="project" value="InterPro"/>
</dbReference>
<dbReference type="EMBL" id="JAAEAA010000021">
    <property type="protein sequence ID" value="NDK57178.1"/>
    <property type="molecule type" value="Genomic_DNA"/>
</dbReference>
<dbReference type="AlphaFoldDB" id="A0A6B2H4X9"/>
<dbReference type="PANTHER" id="PTHR36966:SF1">
    <property type="entry name" value="REP-ASSOCIATED TYROSINE TRANSPOSASE"/>
    <property type="match status" value="1"/>
</dbReference>
<dbReference type="Gene3D" id="3.30.70.1290">
    <property type="entry name" value="Transposase IS200-like"/>
    <property type="match status" value="1"/>
</dbReference>